<sequence>MVMEVATPHKRPRCVSMKTAPAPAPAPAAERRKRCRTLSDDKAAVRVGPSLPFVDEFSCDDAVESIEAHLQRLAEERQETIDKRRYSASF</sequence>
<evidence type="ECO:0000256" key="1">
    <source>
        <dbReference type="SAM" id="MobiDB-lite"/>
    </source>
</evidence>
<evidence type="ECO:0000313" key="2">
    <source>
        <dbReference type="EMBL" id="KAJ0393357.1"/>
    </source>
</evidence>
<feature type="region of interest" description="Disordered" evidence="1">
    <location>
        <begin position="1"/>
        <end position="34"/>
    </location>
</feature>
<dbReference type="AlphaFoldDB" id="A0AAD5LAF9"/>
<reference evidence="2" key="1">
    <citation type="submission" date="2021-12" db="EMBL/GenBank/DDBJ databases">
        <title>Prjna785345.</title>
        <authorList>
            <person name="Rujirawat T."/>
            <person name="Krajaejun T."/>
        </authorList>
    </citation>
    <scope>NUCLEOTIDE SEQUENCE</scope>
    <source>
        <strain evidence="2">Pi057C3</strain>
    </source>
</reference>
<accession>A0AAD5LAF9</accession>
<keyword evidence="3" id="KW-1185">Reference proteome</keyword>
<gene>
    <name evidence="2" type="ORF">P43SY_000627</name>
</gene>
<evidence type="ECO:0000313" key="3">
    <source>
        <dbReference type="Proteomes" id="UP001209570"/>
    </source>
</evidence>
<name>A0AAD5LAF9_PYTIN</name>
<proteinExistence type="predicted"/>
<comment type="caution">
    <text evidence="2">The sequence shown here is derived from an EMBL/GenBank/DDBJ whole genome shotgun (WGS) entry which is preliminary data.</text>
</comment>
<dbReference type="EMBL" id="JAKCXM010000501">
    <property type="protein sequence ID" value="KAJ0393357.1"/>
    <property type="molecule type" value="Genomic_DNA"/>
</dbReference>
<organism evidence="2 3">
    <name type="scientific">Pythium insidiosum</name>
    <name type="common">Pythiosis disease agent</name>
    <dbReference type="NCBI Taxonomy" id="114742"/>
    <lineage>
        <taxon>Eukaryota</taxon>
        <taxon>Sar</taxon>
        <taxon>Stramenopiles</taxon>
        <taxon>Oomycota</taxon>
        <taxon>Peronosporomycetes</taxon>
        <taxon>Pythiales</taxon>
        <taxon>Pythiaceae</taxon>
        <taxon>Pythium</taxon>
    </lineage>
</organism>
<protein>
    <submittedName>
        <fullName evidence="2">Uncharacterized protein</fullName>
    </submittedName>
</protein>
<dbReference type="Proteomes" id="UP001209570">
    <property type="component" value="Unassembled WGS sequence"/>
</dbReference>